<dbReference type="InterPro" id="IPR001584">
    <property type="entry name" value="Integrase_cat-core"/>
</dbReference>
<evidence type="ECO:0000313" key="3">
    <source>
        <dbReference type="Proteomes" id="UP000663879"/>
    </source>
</evidence>
<proteinExistence type="predicted"/>
<feature type="domain" description="Integrase catalytic" evidence="1">
    <location>
        <begin position="1"/>
        <end position="158"/>
    </location>
</feature>
<dbReference type="EMBL" id="CAJNOC010005975">
    <property type="protein sequence ID" value="CAF1066788.1"/>
    <property type="molecule type" value="Genomic_DNA"/>
</dbReference>
<sequence>MVKRMVGNPYRCLMARGLVPMEDGSYWYVNFCSYSQFFEVTHLYSISAGVVTFKLDALFTLLGIPKVYKTDNGPPFNSKAFSDFAKRMGFVHRRVTPLWPRANGDVKQCMKNLTKVRQNAKLNGIDKRVELQNFLRVYRDTPHTVTKAPPAYLMFRRTNASGLPCLDLGKEKQDPVHLMAQENDRKAKAKMKETYDKQMNTRVPQIKVGSNVFMKQERKTKAMTDWDPTPYLVKEIKHSMVTVERDG</sequence>
<dbReference type="Proteomes" id="UP000663879">
    <property type="component" value="Unassembled WGS sequence"/>
</dbReference>
<comment type="caution">
    <text evidence="2">The sequence shown here is derived from an EMBL/GenBank/DDBJ whole genome shotgun (WGS) entry which is preliminary data.</text>
</comment>
<dbReference type="InterPro" id="IPR012337">
    <property type="entry name" value="RNaseH-like_sf"/>
</dbReference>
<name>A0A814LIU7_9BILA</name>
<dbReference type="InterPro" id="IPR036397">
    <property type="entry name" value="RNaseH_sf"/>
</dbReference>
<dbReference type="PANTHER" id="PTHR37984">
    <property type="entry name" value="PROTEIN CBG26694"/>
    <property type="match status" value="1"/>
</dbReference>
<dbReference type="PROSITE" id="PS50994">
    <property type="entry name" value="INTEGRASE"/>
    <property type="match status" value="1"/>
</dbReference>
<dbReference type="GO" id="GO:0003676">
    <property type="term" value="F:nucleic acid binding"/>
    <property type="evidence" value="ECO:0007669"/>
    <property type="project" value="InterPro"/>
</dbReference>
<dbReference type="OrthoDB" id="5988424at2759"/>
<gene>
    <name evidence="2" type="ORF">OXX778_LOCUS19536</name>
</gene>
<dbReference type="GO" id="GO:0015074">
    <property type="term" value="P:DNA integration"/>
    <property type="evidence" value="ECO:0007669"/>
    <property type="project" value="InterPro"/>
</dbReference>
<protein>
    <recommendedName>
        <fullName evidence="1">Integrase catalytic domain-containing protein</fullName>
    </recommendedName>
</protein>
<dbReference type="InterPro" id="IPR050951">
    <property type="entry name" value="Retrovirus_Pol_polyprotein"/>
</dbReference>
<dbReference type="Gene3D" id="3.30.420.10">
    <property type="entry name" value="Ribonuclease H-like superfamily/Ribonuclease H"/>
    <property type="match status" value="1"/>
</dbReference>
<keyword evidence="3" id="KW-1185">Reference proteome</keyword>
<dbReference type="PANTHER" id="PTHR37984:SF11">
    <property type="entry name" value="INTEGRASE CATALYTIC DOMAIN-CONTAINING PROTEIN"/>
    <property type="match status" value="1"/>
</dbReference>
<dbReference type="SUPFAM" id="SSF53098">
    <property type="entry name" value="Ribonuclease H-like"/>
    <property type="match status" value="1"/>
</dbReference>
<evidence type="ECO:0000313" key="2">
    <source>
        <dbReference type="EMBL" id="CAF1066788.1"/>
    </source>
</evidence>
<dbReference type="AlphaFoldDB" id="A0A814LIU7"/>
<organism evidence="2 3">
    <name type="scientific">Brachionus calyciflorus</name>
    <dbReference type="NCBI Taxonomy" id="104777"/>
    <lineage>
        <taxon>Eukaryota</taxon>
        <taxon>Metazoa</taxon>
        <taxon>Spiralia</taxon>
        <taxon>Gnathifera</taxon>
        <taxon>Rotifera</taxon>
        <taxon>Eurotatoria</taxon>
        <taxon>Monogononta</taxon>
        <taxon>Pseudotrocha</taxon>
        <taxon>Ploima</taxon>
        <taxon>Brachionidae</taxon>
        <taxon>Brachionus</taxon>
    </lineage>
</organism>
<accession>A0A814LIU7</accession>
<evidence type="ECO:0000259" key="1">
    <source>
        <dbReference type="PROSITE" id="PS50994"/>
    </source>
</evidence>
<reference evidence="2" key="1">
    <citation type="submission" date="2021-02" db="EMBL/GenBank/DDBJ databases">
        <authorList>
            <person name="Nowell W R."/>
        </authorList>
    </citation>
    <scope>NUCLEOTIDE SEQUENCE</scope>
    <source>
        <strain evidence="2">Ploen Becks lab</strain>
    </source>
</reference>